<dbReference type="EMBL" id="JACSDY010000018">
    <property type="protein sequence ID" value="KAF7399889.1"/>
    <property type="molecule type" value="Genomic_DNA"/>
</dbReference>
<evidence type="ECO:0000313" key="12">
    <source>
        <dbReference type="Proteomes" id="UP000600918"/>
    </source>
</evidence>
<dbReference type="GO" id="GO:0005549">
    <property type="term" value="F:odorant binding"/>
    <property type="evidence" value="ECO:0007669"/>
    <property type="project" value="InterPro"/>
</dbReference>
<evidence type="ECO:0000256" key="3">
    <source>
        <dbReference type="ARBA" id="ARBA00022606"/>
    </source>
</evidence>
<feature type="transmembrane region" description="Helical" evidence="10">
    <location>
        <begin position="35"/>
        <end position="57"/>
    </location>
</feature>
<comment type="caution">
    <text evidence="10">Lacks conserved residue(s) required for the propagation of feature annotation.</text>
</comment>
<feature type="transmembrane region" description="Helical" evidence="10">
    <location>
        <begin position="130"/>
        <end position="148"/>
    </location>
</feature>
<dbReference type="InterPro" id="IPR004117">
    <property type="entry name" value="7tm6_olfct_rcpt"/>
</dbReference>
<evidence type="ECO:0000256" key="10">
    <source>
        <dbReference type="RuleBase" id="RU351113"/>
    </source>
</evidence>
<evidence type="ECO:0000256" key="6">
    <source>
        <dbReference type="ARBA" id="ARBA00022989"/>
    </source>
</evidence>
<keyword evidence="9 10" id="KW-0807">Transducer</keyword>
<evidence type="ECO:0000256" key="4">
    <source>
        <dbReference type="ARBA" id="ARBA00022692"/>
    </source>
</evidence>
<dbReference type="Proteomes" id="UP000600918">
    <property type="component" value="Unassembled WGS sequence"/>
</dbReference>
<keyword evidence="12" id="KW-1185">Reference proteome</keyword>
<evidence type="ECO:0000256" key="5">
    <source>
        <dbReference type="ARBA" id="ARBA00022725"/>
    </source>
</evidence>
<dbReference type="GO" id="GO:0005886">
    <property type="term" value="C:plasma membrane"/>
    <property type="evidence" value="ECO:0007669"/>
    <property type="project" value="UniProtKB-SubCell"/>
</dbReference>
<evidence type="ECO:0000256" key="9">
    <source>
        <dbReference type="ARBA" id="ARBA00023224"/>
    </source>
</evidence>
<organism evidence="11 12">
    <name type="scientific">Vespula pensylvanica</name>
    <name type="common">Western yellow jacket</name>
    <name type="synonym">Wasp</name>
    <dbReference type="NCBI Taxonomy" id="30213"/>
    <lineage>
        <taxon>Eukaryota</taxon>
        <taxon>Metazoa</taxon>
        <taxon>Ecdysozoa</taxon>
        <taxon>Arthropoda</taxon>
        <taxon>Hexapoda</taxon>
        <taxon>Insecta</taxon>
        <taxon>Pterygota</taxon>
        <taxon>Neoptera</taxon>
        <taxon>Endopterygota</taxon>
        <taxon>Hymenoptera</taxon>
        <taxon>Apocrita</taxon>
        <taxon>Aculeata</taxon>
        <taxon>Vespoidea</taxon>
        <taxon>Vespidae</taxon>
        <taxon>Vespinae</taxon>
        <taxon>Vespula</taxon>
    </lineage>
</organism>
<keyword evidence="6 10" id="KW-1133">Transmembrane helix</keyword>
<evidence type="ECO:0000256" key="2">
    <source>
        <dbReference type="ARBA" id="ARBA00022475"/>
    </source>
</evidence>
<reference evidence="11" key="1">
    <citation type="journal article" date="2020" name="G3 (Bethesda)">
        <title>High-Quality Assemblies for Three Invasive Social Wasps from the &lt;i&gt;Vespula&lt;/i&gt; Genus.</title>
        <authorList>
            <person name="Harrop T.W.R."/>
            <person name="Guhlin J."/>
            <person name="McLaughlin G.M."/>
            <person name="Permina E."/>
            <person name="Stockwell P."/>
            <person name="Gilligan J."/>
            <person name="Le Lec M.F."/>
            <person name="Gruber M.A.M."/>
            <person name="Quinn O."/>
            <person name="Lovegrove M."/>
            <person name="Duncan E.J."/>
            <person name="Remnant E.J."/>
            <person name="Van Eeckhoven J."/>
            <person name="Graham B."/>
            <person name="Knapp R.A."/>
            <person name="Langford K.W."/>
            <person name="Kronenberg Z."/>
            <person name="Press M.O."/>
            <person name="Eacker S.M."/>
            <person name="Wilson-Rankin E.E."/>
            <person name="Purcell J."/>
            <person name="Lester P.J."/>
            <person name="Dearden P.K."/>
        </authorList>
    </citation>
    <scope>NUCLEOTIDE SEQUENCE</scope>
    <source>
        <strain evidence="11">Volc-1</strain>
    </source>
</reference>
<evidence type="ECO:0000313" key="11">
    <source>
        <dbReference type="EMBL" id="KAF7399889.1"/>
    </source>
</evidence>
<comment type="similarity">
    <text evidence="10">Belongs to the insect chemoreceptor superfamily. Heteromeric odorant receptor channel (TC 1.A.69) family.</text>
</comment>
<comment type="caution">
    <text evidence="11">The sequence shown here is derived from an EMBL/GenBank/DDBJ whole genome shotgun (WGS) entry which is preliminary data.</text>
</comment>
<keyword evidence="4 10" id="KW-0812">Transmembrane</keyword>
<gene>
    <name evidence="11" type="ORF">H0235_015626</name>
</gene>
<keyword evidence="3 10" id="KW-0716">Sensory transduction</keyword>
<evidence type="ECO:0000256" key="8">
    <source>
        <dbReference type="ARBA" id="ARBA00023170"/>
    </source>
</evidence>
<evidence type="ECO:0000256" key="1">
    <source>
        <dbReference type="ARBA" id="ARBA00004651"/>
    </source>
</evidence>
<protein>
    <recommendedName>
        <fullName evidence="10">Odorant receptor</fullName>
    </recommendedName>
</protein>
<dbReference type="PANTHER" id="PTHR21137">
    <property type="entry name" value="ODORANT RECEPTOR"/>
    <property type="match status" value="1"/>
</dbReference>
<feature type="transmembrane region" description="Helical" evidence="10">
    <location>
        <begin position="270"/>
        <end position="292"/>
    </location>
</feature>
<dbReference type="PANTHER" id="PTHR21137:SF35">
    <property type="entry name" value="ODORANT RECEPTOR 19A-RELATED"/>
    <property type="match status" value="1"/>
</dbReference>
<feature type="transmembrane region" description="Helical" evidence="10">
    <location>
        <begin position="352"/>
        <end position="371"/>
    </location>
</feature>
<proteinExistence type="inferred from homology"/>
<keyword evidence="8 10" id="KW-0675">Receptor</keyword>
<dbReference type="GO" id="GO:0004984">
    <property type="term" value="F:olfactory receptor activity"/>
    <property type="evidence" value="ECO:0007669"/>
    <property type="project" value="InterPro"/>
</dbReference>
<dbReference type="AlphaFoldDB" id="A0A834N9I8"/>
<comment type="subcellular location">
    <subcellularLocation>
        <location evidence="1 10">Cell membrane</location>
        <topology evidence="1 10">Multi-pass membrane protein</topology>
    </subcellularLocation>
</comment>
<keyword evidence="7 10" id="KW-0472">Membrane</keyword>
<keyword evidence="5 10" id="KW-0552">Olfaction</keyword>
<sequence>MANDDVVWNTDSTNALQMYKYITWSIGTWPLQDEGIFSVIRFGIAFVLEFGALVSVLMEVRLSCGSTDETLDFLGAAASTFSGLMKLTFIKLHRADLQKIILSALKDWSSIIAISSVKEIMLRYTERGKLVCRVQMSFALIIISAMILDALPKSELSGSDNDTSSEDIVKRIPLRTMCLFGNMSTSMHWTVFLLQAVQMLNAVFVDTGNDVFFFGIAMHICGQLDSLKIVYNEFKMSDEENGVQKIKEFVDRHSHLLDLAGLLENTYNNILLVILMTSGFHICLAGIQIMLLSKRNDVVPLVKAIVAFLIVLGQLFQYSYVGNHLLSLSQDICQVVSNCPWYEFPPSIVRNFAFIIMRAHVPLFLTAGRFYPMDMASFKNILKASFSYFSVLRIAFEE</sequence>
<feature type="transmembrane region" description="Helical" evidence="10">
    <location>
        <begin position="304"/>
        <end position="321"/>
    </location>
</feature>
<dbReference type="GO" id="GO:0007165">
    <property type="term" value="P:signal transduction"/>
    <property type="evidence" value="ECO:0007669"/>
    <property type="project" value="UniProtKB-KW"/>
</dbReference>
<name>A0A834N9I8_VESPE</name>
<accession>A0A834N9I8</accession>
<keyword evidence="2" id="KW-1003">Cell membrane</keyword>
<dbReference type="Pfam" id="PF02949">
    <property type="entry name" value="7tm_6"/>
    <property type="match status" value="1"/>
</dbReference>
<evidence type="ECO:0000256" key="7">
    <source>
        <dbReference type="ARBA" id="ARBA00023136"/>
    </source>
</evidence>